<evidence type="ECO:0000313" key="3">
    <source>
        <dbReference type="Proteomes" id="UP000604481"/>
    </source>
</evidence>
<feature type="chain" id="PRO_5035209668" description="Poxvirus G6" evidence="1">
    <location>
        <begin position="20"/>
        <end position="514"/>
    </location>
</feature>
<comment type="caution">
    <text evidence="2">The sequence shown here is derived from an EMBL/GenBank/DDBJ whole genome shotgun (WGS) entry which is preliminary data.</text>
</comment>
<dbReference type="Pfam" id="PF05708">
    <property type="entry name" value="Peptidase_C92"/>
    <property type="match status" value="1"/>
</dbReference>
<dbReference type="Gene3D" id="3.90.1720.10">
    <property type="entry name" value="endopeptidase domain like (from Nostoc punctiforme)"/>
    <property type="match status" value="1"/>
</dbReference>
<dbReference type="Proteomes" id="UP000604481">
    <property type="component" value="Unassembled WGS sequence"/>
</dbReference>
<dbReference type="EMBL" id="JADFUA010000010">
    <property type="protein sequence ID" value="MBE9610453.1"/>
    <property type="molecule type" value="Genomic_DNA"/>
</dbReference>
<organism evidence="2 3">
    <name type="scientific">Chitinilyticum piscinae</name>
    <dbReference type="NCBI Taxonomy" id="2866724"/>
    <lineage>
        <taxon>Bacteria</taxon>
        <taxon>Pseudomonadati</taxon>
        <taxon>Pseudomonadota</taxon>
        <taxon>Betaproteobacteria</taxon>
        <taxon>Neisseriales</taxon>
        <taxon>Chitinibacteraceae</taxon>
        <taxon>Chitinilyticum</taxon>
    </lineage>
</organism>
<proteinExistence type="predicted"/>
<sequence length="514" mass="58144">MWRVFTLLTLCFVSMAVQARSVLPIFQKQVGDLVELRSEAYRFAQQNGILTQKEPKLTRAQSNQLRELAQRYINLRAELLPNARAVAPLFQLGTRITLTSDRPTGEDASAVTLSTSRGGLQRQIWINPEDRAGRELLLDIQYGLTTALVLMDSYQIAVEPYASNKSIDYLLTYDVKSDANLRQLADNYHSTTFRTQISSATRFIDEYMAWRRKSGKPASPEEDYLYSLTQSTVWYVALHGSKGISVVDRLNYLGRDLEIRNQNIQNILSQGLSMGFGNMVGVVQTRNGKLSRMSAAEQANLAAELKPLDILLEKTPFRLTDKMIPGHYGHVAIWLGSEAELREMGVWERIPSSYQQQIRQGGRIVEALRSGVTISTLEHFLNIDDLLVLRDRRPLDTRYRQQAVLTALEQVGKEYDFNFDVMTHERIVCSELAYVVFPDVAWPLERTLGRYTISPDNVAQLAISTPALLDPVILYRDGTRSSAELREQLRTLIGTNEASKTAAISIPQPRNNKK</sequence>
<evidence type="ECO:0000256" key="1">
    <source>
        <dbReference type="SAM" id="SignalP"/>
    </source>
</evidence>
<dbReference type="AlphaFoldDB" id="A0A8J7K900"/>
<dbReference type="RefSeq" id="WP_194117005.1">
    <property type="nucleotide sequence ID" value="NZ_JADFUA010000010.1"/>
</dbReference>
<evidence type="ECO:0008006" key="4">
    <source>
        <dbReference type="Google" id="ProtNLM"/>
    </source>
</evidence>
<gene>
    <name evidence="2" type="ORF">INR99_14020</name>
</gene>
<keyword evidence="1" id="KW-0732">Signal</keyword>
<dbReference type="SUPFAM" id="SSF54001">
    <property type="entry name" value="Cysteine proteinases"/>
    <property type="match status" value="1"/>
</dbReference>
<accession>A0A8J7K900</accession>
<reference evidence="2 3" key="1">
    <citation type="submission" date="2020-10" db="EMBL/GenBank/DDBJ databases">
        <title>The genome sequence of Chitinilyticum litopenaei 4Y14.</title>
        <authorList>
            <person name="Liu Y."/>
        </authorList>
    </citation>
    <scope>NUCLEOTIDE SEQUENCE [LARGE SCALE GENOMIC DNA]</scope>
    <source>
        <strain evidence="2 3">4Y14</strain>
    </source>
</reference>
<name>A0A8J7K900_9NEIS</name>
<dbReference type="InterPro" id="IPR038765">
    <property type="entry name" value="Papain-like_cys_pep_sf"/>
</dbReference>
<keyword evidence="3" id="KW-1185">Reference proteome</keyword>
<protein>
    <recommendedName>
        <fullName evidence="4">Poxvirus G6</fullName>
    </recommendedName>
</protein>
<feature type="signal peptide" evidence="1">
    <location>
        <begin position="1"/>
        <end position="19"/>
    </location>
</feature>
<dbReference type="InterPro" id="IPR024453">
    <property type="entry name" value="Peptidase_C92"/>
</dbReference>
<evidence type="ECO:0000313" key="2">
    <source>
        <dbReference type="EMBL" id="MBE9610453.1"/>
    </source>
</evidence>